<dbReference type="InterPro" id="IPR044068">
    <property type="entry name" value="CB"/>
</dbReference>
<dbReference type="Pfam" id="PF00589">
    <property type="entry name" value="Phage_integrase"/>
    <property type="match status" value="1"/>
</dbReference>
<evidence type="ECO:0000256" key="2">
    <source>
        <dbReference type="ARBA" id="ARBA00022908"/>
    </source>
</evidence>
<dbReference type="InterPro" id="IPR011010">
    <property type="entry name" value="DNA_brk_join_enz"/>
</dbReference>
<reference evidence="8 9" key="1">
    <citation type="journal article" date="2017" name="BMC Microbiol.">
        <title>Comparative genomics of Enterococcus spp. isolated from bovine feces.</title>
        <authorList>
            <person name="Beukers A.G."/>
            <person name="Zaheer R."/>
            <person name="Goji N."/>
            <person name="Amoako K.K."/>
            <person name="Chaves A.V."/>
            <person name="Ward M.P."/>
            <person name="McAllister T.A."/>
        </authorList>
    </citation>
    <scope>NUCLEOTIDE SEQUENCE [LARGE SCALE GENOMIC DNA]</scope>
    <source>
        <strain evidence="8 9">F1129D 143</strain>
    </source>
</reference>
<dbReference type="Pfam" id="PF14659">
    <property type="entry name" value="Phage_int_SAM_3"/>
    <property type="match status" value="1"/>
</dbReference>
<dbReference type="CDD" id="cd01189">
    <property type="entry name" value="INT_ICEBs1_C_like"/>
    <property type="match status" value="1"/>
</dbReference>
<protein>
    <submittedName>
        <fullName evidence="8">Integrase</fullName>
    </submittedName>
</protein>
<dbReference type="InterPro" id="IPR050090">
    <property type="entry name" value="Tyrosine_recombinase_XerCD"/>
</dbReference>
<evidence type="ECO:0000256" key="3">
    <source>
        <dbReference type="ARBA" id="ARBA00023125"/>
    </source>
</evidence>
<dbReference type="Pfam" id="PF14657">
    <property type="entry name" value="Arm-DNA-bind_4"/>
    <property type="match status" value="1"/>
</dbReference>
<dbReference type="InterPro" id="IPR002104">
    <property type="entry name" value="Integrase_catalytic"/>
</dbReference>
<dbReference type="PROSITE" id="PS51898">
    <property type="entry name" value="TYR_RECOMBINASE"/>
    <property type="match status" value="1"/>
</dbReference>
<evidence type="ECO:0000256" key="4">
    <source>
        <dbReference type="ARBA" id="ARBA00023172"/>
    </source>
</evidence>
<keyword evidence="3 5" id="KW-0238">DNA-binding</keyword>
<comment type="caution">
    <text evidence="8">The sequence shown here is derived from an EMBL/GenBank/DDBJ whole genome shotgun (WGS) entry which is preliminary data.</text>
</comment>
<feature type="domain" description="Tyr recombinase" evidence="6">
    <location>
        <begin position="181"/>
        <end position="390"/>
    </location>
</feature>
<dbReference type="Gene3D" id="1.10.443.10">
    <property type="entry name" value="Intergrase catalytic core"/>
    <property type="match status" value="1"/>
</dbReference>
<keyword evidence="4" id="KW-0233">DNA recombination</keyword>
<dbReference type="GO" id="GO:0006310">
    <property type="term" value="P:DNA recombination"/>
    <property type="evidence" value="ECO:0007669"/>
    <property type="project" value="UniProtKB-KW"/>
</dbReference>
<dbReference type="RefSeq" id="WP_081184767.1">
    <property type="nucleotide sequence ID" value="NZ_MJEA01000017.1"/>
</dbReference>
<comment type="similarity">
    <text evidence="1">Belongs to the 'phage' integrase family.</text>
</comment>
<dbReference type="PANTHER" id="PTHR30349">
    <property type="entry name" value="PHAGE INTEGRASE-RELATED"/>
    <property type="match status" value="1"/>
</dbReference>
<dbReference type="InterPro" id="IPR004107">
    <property type="entry name" value="Integrase_SAM-like_N"/>
</dbReference>
<dbReference type="InterPro" id="IPR013762">
    <property type="entry name" value="Integrase-like_cat_sf"/>
</dbReference>
<dbReference type="SUPFAM" id="SSF56349">
    <property type="entry name" value="DNA breaking-rejoining enzymes"/>
    <property type="match status" value="1"/>
</dbReference>
<sequence length="415" mass="47917">MATIKSYTTKSGVTKWEYFVYAGTHKGKGYSKKIHKKNFSSEKEARKAAKILEGELASGVYQDKNPEQLTLSEYLEIWITKYKTNVKEGTRIVHRENIDTYINPYIGNYRLENYNRPAHQAFINELLTKKGLGRSKQGLSYNTVKVVNATLSNAFKKAIQLGYINENPTLYTEFPNKPQEKVPNFYSLEQVDKFLEYAKKENDPLWYPFFLAVYDCGLRKAEVMALKWSDIDLRNKYIDVNKQRIYRAERNLNSGQIAIDKPKTLNSNRKMIMTDRAQRGFTDFYNYFYNTTDITPITKQLDEFIFIFTTVKSKGNIIRSRITNAASDRIAKKAGLPKIKVHDGRHTYAVRLRQAGVPLEDIKELLGHKDIATTQIYAQVSTEVIERASNKFNDYINNQQRKASGQIISLPKKDG</sequence>
<evidence type="ECO:0000313" key="8">
    <source>
        <dbReference type="EMBL" id="OQO68396.1"/>
    </source>
</evidence>
<evidence type="ECO:0000259" key="7">
    <source>
        <dbReference type="PROSITE" id="PS51900"/>
    </source>
</evidence>
<dbReference type="Gene3D" id="1.10.150.130">
    <property type="match status" value="1"/>
</dbReference>
<proteinExistence type="inferred from homology"/>
<dbReference type="PANTHER" id="PTHR30349:SF64">
    <property type="entry name" value="PROPHAGE INTEGRASE INTD-RELATED"/>
    <property type="match status" value="1"/>
</dbReference>
<accession>A0A1V8YNY5</accession>
<dbReference type="STRING" id="112904.BH747_11990"/>
<dbReference type="GO" id="GO:0003677">
    <property type="term" value="F:DNA binding"/>
    <property type="evidence" value="ECO:0007669"/>
    <property type="project" value="UniProtKB-UniRule"/>
</dbReference>
<evidence type="ECO:0000256" key="1">
    <source>
        <dbReference type="ARBA" id="ARBA00008857"/>
    </source>
</evidence>
<dbReference type="EMBL" id="MJEA01000017">
    <property type="protein sequence ID" value="OQO68396.1"/>
    <property type="molecule type" value="Genomic_DNA"/>
</dbReference>
<organism evidence="8 9">
    <name type="scientific">Enterococcus villorum</name>
    <dbReference type="NCBI Taxonomy" id="112904"/>
    <lineage>
        <taxon>Bacteria</taxon>
        <taxon>Bacillati</taxon>
        <taxon>Bacillota</taxon>
        <taxon>Bacilli</taxon>
        <taxon>Lactobacillales</taxon>
        <taxon>Enterococcaceae</taxon>
        <taxon>Enterococcus</taxon>
    </lineage>
</organism>
<dbReference type="AlphaFoldDB" id="A0A1V8YNY5"/>
<dbReference type="Proteomes" id="UP000192477">
    <property type="component" value="Unassembled WGS sequence"/>
</dbReference>
<dbReference type="OrthoDB" id="9803188at2"/>
<dbReference type="InterPro" id="IPR028259">
    <property type="entry name" value="AP2-like_int_N"/>
</dbReference>
<name>A0A1V8YNY5_9ENTE</name>
<feature type="domain" description="Core-binding (CB)" evidence="7">
    <location>
        <begin position="69"/>
        <end position="159"/>
    </location>
</feature>
<dbReference type="InterPro" id="IPR010998">
    <property type="entry name" value="Integrase_recombinase_N"/>
</dbReference>
<evidence type="ECO:0000259" key="6">
    <source>
        <dbReference type="PROSITE" id="PS51898"/>
    </source>
</evidence>
<gene>
    <name evidence="8" type="ORF">BH747_11990</name>
</gene>
<dbReference type="GO" id="GO:0015074">
    <property type="term" value="P:DNA integration"/>
    <property type="evidence" value="ECO:0007669"/>
    <property type="project" value="UniProtKB-KW"/>
</dbReference>
<keyword evidence="2" id="KW-0229">DNA integration</keyword>
<evidence type="ECO:0000313" key="9">
    <source>
        <dbReference type="Proteomes" id="UP000192477"/>
    </source>
</evidence>
<evidence type="ECO:0000256" key="5">
    <source>
        <dbReference type="PROSITE-ProRule" id="PRU01248"/>
    </source>
</evidence>
<dbReference type="PROSITE" id="PS51900">
    <property type="entry name" value="CB"/>
    <property type="match status" value="1"/>
</dbReference>